<keyword evidence="6 8" id="KW-0472">Membrane</keyword>
<evidence type="ECO:0000256" key="7">
    <source>
        <dbReference type="ARBA" id="ARBA00023237"/>
    </source>
</evidence>
<dbReference type="SUPFAM" id="SSF56935">
    <property type="entry name" value="Porins"/>
    <property type="match status" value="1"/>
</dbReference>
<evidence type="ECO:0000256" key="9">
    <source>
        <dbReference type="PROSITE-ProRule" id="PRU10144"/>
    </source>
</evidence>
<keyword evidence="4 8" id="KW-0812">Transmembrane</keyword>
<accession>A0AAW6PAY1</accession>
<comment type="subcellular location">
    <subcellularLocation>
        <location evidence="1 8">Cell outer membrane</location>
        <topology evidence="1 8">Multi-pass membrane protein</topology>
    </subcellularLocation>
</comment>
<keyword evidence="11" id="KW-0675">Receptor</keyword>
<evidence type="ECO:0000313" key="12">
    <source>
        <dbReference type="Proteomes" id="UP001220662"/>
    </source>
</evidence>
<evidence type="ECO:0000256" key="3">
    <source>
        <dbReference type="ARBA" id="ARBA00022452"/>
    </source>
</evidence>
<feature type="short sequence motif" description="TonB C-terminal box" evidence="9">
    <location>
        <begin position="111"/>
        <end position="128"/>
    </location>
</feature>
<reference evidence="11" key="1">
    <citation type="submission" date="2023-03" db="EMBL/GenBank/DDBJ databases">
        <title>Draft assemblies of triclosan tolerant bacteria isolated from returned activated sludge.</title>
        <authorList>
            <person name="Van Hamelsveld S."/>
        </authorList>
    </citation>
    <scope>NUCLEOTIDE SEQUENCE</scope>
    <source>
        <strain evidence="11">GW210015_S63</strain>
    </source>
</reference>
<dbReference type="AlphaFoldDB" id="A0AAW6PAY1"/>
<dbReference type="Pfam" id="PF00593">
    <property type="entry name" value="TonB_dep_Rec_b-barrel"/>
    <property type="match status" value="1"/>
</dbReference>
<organism evidence="11 12">
    <name type="scientific">Pseudomonas citronellolis</name>
    <dbReference type="NCBI Taxonomy" id="53408"/>
    <lineage>
        <taxon>Bacteria</taxon>
        <taxon>Pseudomonadati</taxon>
        <taxon>Pseudomonadota</taxon>
        <taxon>Gammaproteobacteria</taxon>
        <taxon>Pseudomonadales</taxon>
        <taxon>Pseudomonadaceae</taxon>
        <taxon>Pseudomonas</taxon>
    </lineage>
</organism>
<keyword evidence="7 8" id="KW-0998">Cell outer membrane</keyword>
<gene>
    <name evidence="11" type="ORF">P3W55_17250</name>
</gene>
<evidence type="ECO:0000256" key="1">
    <source>
        <dbReference type="ARBA" id="ARBA00004571"/>
    </source>
</evidence>
<dbReference type="PROSITE" id="PS01156">
    <property type="entry name" value="TONB_DEPENDENT_REC_2"/>
    <property type="match status" value="1"/>
</dbReference>
<dbReference type="GO" id="GO:0015344">
    <property type="term" value="F:siderophore uptake transmembrane transporter activity"/>
    <property type="evidence" value="ECO:0007669"/>
    <property type="project" value="TreeGrafter"/>
</dbReference>
<dbReference type="PROSITE" id="PS52016">
    <property type="entry name" value="TONB_DEPENDENT_REC_3"/>
    <property type="match status" value="1"/>
</dbReference>
<evidence type="ECO:0000313" key="11">
    <source>
        <dbReference type="EMBL" id="MDF3843461.1"/>
    </source>
</evidence>
<evidence type="ECO:0000256" key="5">
    <source>
        <dbReference type="ARBA" id="ARBA00023077"/>
    </source>
</evidence>
<dbReference type="InterPro" id="IPR000531">
    <property type="entry name" value="Beta-barrel_TonB"/>
</dbReference>
<dbReference type="Proteomes" id="UP001220662">
    <property type="component" value="Unassembled WGS sequence"/>
</dbReference>
<dbReference type="PANTHER" id="PTHR32552:SF74">
    <property type="entry name" value="HYDROXAMATE SIDEROPHORE RECEPTOR FHUE"/>
    <property type="match status" value="1"/>
</dbReference>
<evidence type="ECO:0000256" key="2">
    <source>
        <dbReference type="ARBA" id="ARBA00022448"/>
    </source>
</evidence>
<keyword evidence="3 8" id="KW-1134">Transmembrane beta strand</keyword>
<dbReference type="RefSeq" id="WP_078451914.1">
    <property type="nucleotide sequence ID" value="NZ_JARJLR010000281.1"/>
</dbReference>
<dbReference type="GO" id="GO:0009279">
    <property type="term" value="C:cell outer membrane"/>
    <property type="evidence" value="ECO:0007669"/>
    <property type="project" value="UniProtKB-SubCell"/>
</dbReference>
<proteinExistence type="inferred from homology"/>
<dbReference type="PANTHER" id="PTHR32552">
    <property type="entry name" value="FERRICHROME IRON RECEPTOR-RELATED"/>
    <property type="match status" value="1"/>
</dbReference>
<dbReference type="InterPro" id="IPR010917">
    <property type="entry name" value="TonB_rcpt_CS"/>
</dbReference>
<comment type="caution">
    <text evidence="11">The sequence shown here is derived from an EMBL/GenBank/DDBJ whole genome shotgun (WGS) entry which is preliminary data.</text>
</comment>
<feature type="domain" description="TonB-dependent receptor-like beta-barrel" evidence="10">
    <location>
        <begin position="9"/>
        <end position="96"/>
    </location>
</feature>
<dbReference type="EMBL" id="JARJLR010000281">
    <property type="protein sequence ID" value="MDF3843461.1"/>
    <property type="molecule type" value="Genomic_DNA"/>
</dbReference>
<evidence type="ECO:0000256" key="6">
    <source>
        <dbReference type="ARBA" id="ARBA00023136"/>
    </source>
</evidence>
<evidence type="ECO:0000256" key="4">
    <source>
        <dbReference type="ARBA" id="ARBA00022692"/>
    </source>
</evidence>
<keyword evidence="2 8" id="KW-0813">Transport</keyword>
<evidence type="ECO:0000256" key="8">
    <source>
        <dbReference type="PROSITE-ProRule" id="PRU01360"/>
    </source>
</evidence>
<dbReference type="InterPro" id="IPR039426">
    <property type="entry name" value="TonB-dep_rcpt-like"/>
</dbReference>
<dbReference type="InterPro" id="IPR036942">
    <property type="entry name" value="Beta-barrel_TonB_sf"/>
</dbReference>
<evidence type="ECO:0000259" key="10">
    <source>
        <dbReference type="Pfam" id="PF00593"/>
    </source>
</evidence>
<name>A0AAW6PAY1_9PSED</name>
<sequence length="128" mass="14715">MCYSHSVTKDSDGERLNTVAPAEMFKLWTTYRLPGEWEKLTVGGGANWQSGIHFTATPWQLGQTVKAKQEQYTVVDLMARYRFTEQVSATLNVNNLFDKKYLSALDTTFYGGYYGDPRNVMLTTQYRF</sequence>
<comment type="similarity">
    <text evidence="8">Belongs to the TonB-dependent receptor family.</text>
</comment>
<protein>
    <submittedName>
        <fullName evidence="11">TonB-dependent receptor</fullName>
    </submittedName>
</protein>
<keyword evidence="5" id="KW-0798">TonB box</keyword>
<dbReference type="Gene3D" id="2.40.170.20">
    <property type="entry name" value="TonB-dependent receptor, beta-barrel domain"/>
    <property type="match status" value="1"/>
</dbReference>